<sequence>MVCCGPYNRCVNVQCSPVLRGIICCCSSHSRFERSRLQYMMSNSQHLPHPLTTSTPHKPHLTGHPSSAASNHLLTSVRSELDRSISKHLASSGRVPATVRASRSSGEGRALPTRSHLDSIRRNYHI</sequence>
<name>A0AA35SXS8_GEOBA</name>
<keyword evidence="3" id="KW-1185">Reference proteome</keyword>
<comment type="caution">
    <text evidence="2">The sequence shown here is derived from an EMBL/GenBank/DDBJ whole genome shotgun (WGS) entry which is preliminary data.</text>
</comment>
<feature type="region of interest" description="Disordered" evidence="1">
    <location>
        <begin position="87"/>
        <end position="126"/>
    </location>
</feature>
<feature type="compositionally biased region" description="Basic and acidic residues" evidence="1">
    <location>
        <begin position="115"/>
        <end position="126"/>
    </location>
</feature>
<evidence type="ECO:0000256" key="1">
    <source>
        <dbReference type="SAM" id="MobiDB-lite"/>
    </source>
</evidence>
<organism evidence="2 3">
    <name type="scientific">Geodia barretti</name>
    <name type="common">Barrett's horny sponge</name>
    <dbReference type="NCBI Taxonomy" id="519541"/>
    <lineage>
        <taxon>Eukaryota</taxon>
        <taxon>Metazoa</taxon>
        <taxon>Porifera</taxon>
        <taxon>Demospongiae</taxon>
        <taxon>Heteroscleromorpha</taxon>
        <taxon>Tetractinellida</taxon>
        <taxon>Astrophorina</taxon>
        <taxon>Geodiidae</taxon>
        <taxon>Geodia</taxon>
    </lineage>
</organism>
<dbReference type="AlphaFoldDB" id="A0AA35SXS8"/>
<reference evidence="2" key="1">
    <citation type="submission" date="2023-03" db="EMBL/GenBank/DDBJ databases">
        <authorList>
            <person name="Steffen K."/>
            <person name="Cardenas P."/>
        </authorList>
    </citation>
    <scope>NUCLEOTIDE SEQUENCE</scope>
</reference>
<feature type="region of interest" description="Disordered" evidence="1">
    <location>
        <begin position="45"/>
        <end position="68"/>
    </location>
</feature>
<accession>A0AA35SXS8</accession>
<evidence type="ECO:0000313" key="3">
    <source>
        <dbReference type="Proteomes" id="UP001174909"/>
    </source>
</evidence>
<proteinExistence type="predicted"/>
<evidence type="ECO:0000313" key="2">
    <source>
        <dbReference type="EMBL" id="CAI8037427.1"/>
    </source>
</evidence>
<protein>
    <submittedName>
        <fullName evidence="2">Uncharacterized protein</fullName>
    </submittedName>
</protein>
<dbReference type="EMBL" id="CASHTH010002937">
    <property type="protein sequence ID" value="CAI8037427.1"/>
    <property type="molecule type" value="Genomic_DNA"/>
</dbReference>
<gene>
    <name evidence="2" type="ORF">GBAR_LOCUS20934</name>
</gene>
<feature type="compositionally biased region" description="Polar residues" evidence="1">
    <location>
        <begin position="45"/>
        <end position="56"/>
    </location>
</feature>
<dbReference type="Proteomes" id="UP001174909">
    <property type="component" value="Unassembled WGS sequence"/>
</dbReference>